<dbReference type="Proteomes" id="UP001232148">
    <property type="component" value="Unassembled WGS sequence"/>
</dbReference>
<feature type="transmembrane region" description="Helical" evidence="2">
    <location>
        <begin position="160"/>
        <end position="181"/>
    </location>
</feature>
<organism evidence="3 4">
    <name type="scientific">Colletotrichum zoysiae</name>
    <dbReference type="NCBI Taxonomy" id="1216348"/>
    <lineage>
        <taxon>Eukaryota</taxon>
        <taxon>Fungi</taxon>
        <taxon>Dikarya</taxon>
        <taxon>Ascomycota</taxon>
        <taxon>Pezizomycotina</taxon>
        <taxon>Sordariomycetes</taxon>
        <taxon>Hypocreomycetidae</taxon>
        <taxon>Glomerellales</taxon>
        <taxon>Glomerellaceae</taxon>
        <taxon>Colletotrichum</taxon>
        <taxon>Colletotrichum graminicola species complex</taxon>
    </lineage>
</organism>
<keyword evidence="2" id="KW-1133">Transmembrane helix</keyword>
<keyword evidence="4" id="KW-1185">Reference proteome</keyword>
<sequence length="592" mass="67348">MDPTALAGLTVYNLPPMPPKWDRIGVFFITFCATWTVIVFSGMGFLWANRTHPILRIRGLPLAFGSIIFLHMYWCMAQIVYPIGGTMPVVIAYDVQYFVMGIWFPLGIALFHASNSRFLHVAKLQRLHFTGNGAHYQRGCNGKKSSWLCRLRNMEYGKRLMVFIWIGIIAQCLVTTGMWLACKKYHPTFGIPGTEIRGKTLPEQLIELGRGWEWWPTIIWQFVWTWIIAPILIWRAWGIRDTMGWRTQTVGCCLASLHATPMFIIASYVPAFDKINMYFPPSQWIHLSTMMFEIFTIFIPLIQLIRLRIQTKHVTDANARWQAGSQTTFRSSTVVSFYGAKSSTSSSQAEKGQSAICQLHSSDLGPEPDSCLLTMTALDHALRENRSALQEFSALSDFSGENIAFLARVSEWKSQSWPHAVSDSKSQDSVGEDERLDAYNRALEIYADFISLQHADFPLNLPSQEMKNLFNIFDKSARIVYGEDESINIVVPFADTYMQGREESGSSNDIRNQIRYTGEVPAAFDSAVFDIANDHIKYLVLTNTWPKFVKEMHQRRRSNEMHRSIASNESQSSIPSRISSGVTSLVRSFKAT</sequence>
<feature type="transmembrane region" description="Helical" evidence="2">
    <location>
        <begin position="95"/>
        <end position="113"/>
    </location>
</feature>
<feature type="transmembrane region" description="Helical" evidence="2">
    <location>
        <begin position="249"/>
        <end position="272"/>
    </location>
</feature>
<protein>
    <recommendedName>
        <fullName evidence="5">RGS domain-containing protein</fullName>
    </recommendedName>
</protein>
<accession>A0AAD9HFJ3</accession>
<dbReference type="InterPro" id="IPR044926">
    <property type="entry name" value="RGS_subdomain_2"/>
</dbReference>
<evidence type="ECO:0000256" key="2">
    <source>
        <dbReference type="SAM" id="Phobius"/>
    </source>
</evidence>
<gene>
    <name evidence="3" type="ORF">LX32DRAFT_621259</name>
</gene>
<feature type="transmembrane region" description="Helical" evidence="2">
    <location>
        <begin position="24"/>
        <end position="48"/>
    </location>
</feature>
<feature type="transmembrane region" description="Helical" evidence="2">
    <location>
        <begin position="60"/>
        <end position="83"/>
    </location>
</feature>
<feature type="transmembrane region" description="Helical" evidence="2">
    <location>
        <begin position="218"/>
        <end position="237"/>
    </location>
</feature>
<reference evidence="3" key="1">
    <citation type="submission" date="2021-06" db="EMBL/GenBank/DDBJ databases">
        <title>Comparative genomics, transcriptomics and evolutionary studies reveal genomic signatures of adaptation to plant cell wall in hemibiotrophic fungi.</title>
        <authorList>
            <consortium name="DOE Joint Genome Institute"/>
            <person name="Baroncelli R."/>
            <person name="Diaz J.F."/>
            <person name="Benocci T."/>
            <person name="Peng M."/>
            <person name="Battaglia E."/>
            <person name="Haridas S."/>
            <person name="Andreopoulos W."/>
            <person name="Labutti K."/>
            <person name="Pangilinan J."/>
            <person name="Floch G.L."/>
            <person name="Makela M.R."/>
            <person name="Henrissat B."/>
            <person name="Grigoriev I.V."/>
            <person name="Crouch J.A."/>
            <person name="De Vries R.P."/>
            <person name="Sukno S.A."/>
            <person name="Thon M.R."/>
        </authorList>
    </citation>
    <scope>NUCLEOTIDE SEQUENCE</scope>
    <source>
        <strain evidence="3">MAFF235873</strain>
    </source>
</reference>
<proteinExistence type="predicted"/>
<dbReference type="Gene3D" id="1.10.167.10">
    <property type="entry name" value="Regulator of G-protein Signalling 4, domain 2"/>
    <property type="match status" value="1"/>
</dbReference>
<feature type="compositionally biased region" description="Low complexity" evidence="1">
    <location>
        <begin position="567"/>
        <end position="578"/>
    </location>
</feature>
<feature type="region of interest" description="Disordered" evidence="1">
    <location>
        <begin position="556"/>
        <end position="578"/>
    </location>
</feature>
<feature type="transmembrane region" description="Helical" evidence="2">
    <location>
        <begin position="284"/>
        <end position="305"/>
    </location>
</feature>
<dbReference type="EMBL" id="MU842900">
    <property type="protein sequence ID" value="KAK2027159.1"/>
    <property type="molecule type" value="Genomic_DNA"/>
</dbReference>
<dbReference type="InterPro" id="IPR036305">
    <property type="entry name" value="RGS_sf"/>
</dbReference>
<evidence type="ECO:0008006" key="5">
    <source>
        <dbReference type="Google" id="ProtNLM"/>
    </source>
</evidence>
<name>A0AAD9HFJ3_9PEZI</name>
<keyword evidence="2" id="KW-0472">Membrane</keyword>
<comment type="caution">
    <text evidence="3">The sequence shown here is derived from an EMBL/GenBank/DDBJ whole genome shotgun (WGS) entry which is preliminary data.</text>
</comment>
<evidence type="ECO:0000313" key="3">
    <source>
        <dbReference type="EMBL" id="KAK2027159.1"/>
    </source>
</evidence>
<evidence type="ECO:0000313" key="4">
    <source>
        <dbReference type="Proteomes" id="UP001232148"/>
    </source>
</evidence>
<keyword evidence="2" id="KW-0812">Transmembrane</keyword>
<dbReference type="AlphaFoldDB" id="A0AAD9HFJ3"/>
<dbReference type="SUPFAM" id="SSF48097">
    <property type="entry name" value="Regulator of G-protein signaling, RGS"/>
    <property type="match status" value="1"/>
</dbReference>
<evidence type="ECO:0000256" key="1">
    <source>
        <dbReference type="SAM" id="MobiDB-lite"/>
    </source>
</evidence>